<dbReference type="CDD" id="cd08646">
    <property type="entry name" value="FMT_core_Met-tRNA-FMT_N"/>
    <property type="match status" value="1"/>
</dbReference>
<name>A0A3B1E4F1_9ZZZZ</name>
<evidence type="ECO:0000259" key="5">
    <source>
        <dbReference type="Pfam" id="PF00551"/>
    </source>
</evidence>
<dbReference type="EMBL" id="UOYO01000014">
    <property type="protein sequence ID" value="VAY86570.1"/>
    <property type="molecule type" value="Genomic_DNA"/>
</dbReference>
<feature type="domain" description="Formyl transferase C-terminal" evidence="6">
    <location>
        <begin position="205"/>
        <end position="300"/>
    </location>
</feature>
<dbReference type="SUPFAM" id="SSF50486">
    <property type="entry name" value="FMT C-terminal domain-like"/>
    <property type="match status" value="1"/>
</dbReference>
<keyword evidence="4" id="KW-0648">Protein biosynthesis</keyword>
<evidence type="ECO:0000256" key="4">
    <source>
        <dbReference type="ARBA" id="ARBA00022917"/>
    </source>
</evidence>
<dbReference type="NCBIfam" id="TIGR00460">
    <property type="entry name" value="fmt"/>
    <property type="match status" value="1"/>
</dbReference>
<dbReference type="InterPro" id="IPR005794">
    <property type="entry name" value="Fmt"/>
</dbReference>
<dbReference type="Gene3D" id="3.40.50.12230">
    <property type="match status" value="1"/>
</dbReference>
<evidence type="ECO:0000313" key="7">
    <source>
        <dbReference type="EMBL" id="VAY86570.1"/>
    </source>
</evidence>
<dbReference type="InterPro" id="IPR036477">
    <property type="entry name" value="Formyl_transf_N_sf"/>
</dbReference>
<protein>
    <recommendedName>
        <fullName evidence="2">methionyl-tRNA formyltransferase</fullName>
        <ecNumber evidence="2">2.1.2.9</ecNumber>
    </recommendedName>
</protein>
<dbReference type="Pfam" id="PF00551">
    <property type="entry name" value="Formyl_trans_N"/>
    <property type="match status" value="1"/>
</dbReference>
<dbReference type="GO" id="GO:0005829">
    <property type="term" value="C:cytosol"/>
    <property type="evidence" value="ECO:0007669"/>
    <property type="project" value="TreeGrafter"/>
</dbReference>
<sequence>MSNKITLVFMGTPDFATGIFEGLLKSNFDILAIFTQPDKAVGRKKILTPPHIKQFCIKNNINIPIYQPAKLRDSENVEILKKLNPSFIVVSAYAQILSLDILKIAPCINLHASLLPQYRGASPIQQSLLNDNNQTGVTAMLMDEGLDTGDILGYVVFDIPKHMFVDDLFDKLCTLATKLAINTLNNFNKVSHKKQISALSSHTKKINKQQGLIEFDNAKYIHLKHKAFKGWPDIFLANGLKLISVEINSTKNTNDEKGSIVEICKTYVVVACDIGSLKIYVIQPPSKQKMSIVDYIKGKRIGIGDLLL</sequence>
<gene>
    <name evidence="7" type="ORF">MNB_ARC-1_516</name>
</gene>
<dbReference type="InterPro" id="IPR002376">
    <property type="entry name" value="Formyl_transf_N"/>
</dbReference>
<accession>A0A3B1E4F1</accession>
<dbReference type="PANTHER" id="PTHR11138">
    <property type="entry name" value="METHIONYL-TRNA FORMYLTRANSFERASE"/>
    <property type="match status" value="1"/>
</dbReference>
<dbReference type="GO" id="GO:0004479">
    <property type="term" value="F:methionyl-tRNA formyltransferase activity"/>
    <property type="evidence" value="ECO:0007669"/>
    <property type="project" value="UniProtKB-EC"/>
</dbReference>
<evidence type="ECO:0000256" key="2">
    <source>
        <dbReference type="ARBA" id="ARBA00012261"/>
    </source>
</evidence>
<evidence type="ECO:0000256" key="3">
    <source>
        <dbReference type="ARBA" id="ARBA00022679"/>
    </source>
</evidence>
<dbReference type="Pfam" id="PF02911">
    <property type="entry name" value="Formyl_trans_C"/>
    <property type="match status" value="1"/>
</dbReference>
<proteinExistence type="inferred from homology"/>
<keyword evidence="3 7" id="KW-0808">Transferase</keyword>
<dbReference type="InterPro" id="IPR011034">
    <property type="entry name" value="Formyl_transferase-like_C_sf"/>
</dbReference>
<dbReference type="SUPFAM" id="SSF53328">
    <property type="entry name" value="Formyltransferase"/>
    <property type="match status" value="1"/>
</dbReference>
<dbReference type="HAMAP" id="MF_00182">
    <property type="entry name" value="Formyl_trans"/>
    <property type="match status" value="1"/>
</dbReference>
<dbReference type="EC" id="2.1.2.9" evidence="2"/>
<comment type="similarity">
    <text evidence="1">Belongs to the Fmt family.</text>
</comment>
<feature type="domain" description="Formyl transferase N-terminal" evidence="5">
    <location>
        <begin position="5"/>
        <end position="181"/>
    </location>
</feature>
<organism evidence="7">
    <name type="scientific">hydrothermal vent metagenome</name>
    <dbReference type="NCBI Taxonomy" id="652676"/>
    <lineage>
        <taxon>unclassified sequences</taxon>
        <taxon>metagenomes</taxon>
        <taxon>ecological metagenomes</taxon>
    </lineage>
</organism>
<dbReference type="PANTHER" id="PTHR11138:SF5">
    <property type="entry name" value="METHIONYL-TRNA FORMYLTRANSFERASE, MITOCHONDRIAL"/>
    <property type="match status" value="1"/>
</dbReference>
<dbReference type="AlphaFoldDB" id="A0A3B1E4F1"/>
<evidence type="ECO:0000259" key="6">
    <source>
        <dbReference type="Pfam" id="PF02911"/>
    </source>
</evidence>
<dbReference type="InterPro" id="IPR005793">
    <property type="entry name" value="Formyl_trans_C"/>
</dbReference>
<reference evidence="7" key="1">
    <citation type="submission" date="2018-10" db="EMBL/GenBank/DDBJ databases">
        <authorList>
            <person name="Aoki K."/>
        </authorList>
    </citation>
    <scope>NUCLEOTIDE SEQUENCE</scope>
</reference>
<dbReference type="InterPro" id="IPR041711">
    <property type="entry name" value="Met-tRNA-FMT_N"/>
</dbReference>
<evidence type="ECO:0000256" key="1">
    <source>
        <dbReference type="ARBA" id="ARBA00010699"/>
    </source>
</evidence>